<evidence type="ECO:0000313" key="2">
    <source>
        <dbReference type="Proteomes" id="UP000019478"/>
    </source>
</evidence>
<dbReference type="GeneID" id="19170400"/>
<name>W9XPL6_9EURO</name>
<keyword evidence="2" id="KW-1185">Reference proteome</keyword>
<dbReference type="EMBL" id="AMGY01000005">
    <property type="protein sequence ID" value="EXJ82477.1"/>
    <property type="molecule type" value="Genomic_DNA"/>
</dbReference>
<dbReference type="AlphaFoldDB" id="W9XPL6"/>
<comment type="caution">
    <text evidence="1">The sequence shown here is derived from an EMBL/GenBank/DDBJ whole genome shotgun (WGS) entry which is preliminary data.</text>
</comment>
<sequence>MGIGSTASAGKKYFDDAADWFEGAWGRQGGTDRAAKDMIAAGHREAGFAREEAVAAEIEADHAKFVGLDAEATNFLQWEYAMVE</sequence>
<organism evidence="1 2">
    <name type="scientific">Capronia epimyces CBS 606.96</name>
    <dbReference type="NCBI Taxonomy" id="1182542"/>
    <lineage>
        <taxon>Eukaryota</taxon>
        <taxon>Fungi</taxon>
        <taxon>Dikarya</taxon>
        <taxon>Ascomycota</taxon>
        <taxon>Pezizomycotina</taxon>
        <taxon>Eurotiomycetes</taxon>
        <taxon>Chaetothyriomycetidae</taxon>
        <taxon>Chaetothyriales</taxon>
        <taxon>Herpotrichiellaceae</taxon>
        <taxon>Capronia</taxon>
    </lineage>
</organism>
<accession>W9XPL6</accession>
<gene>
    <name evidence="1" type="ORF">A1O3_06290</name>
</gene>
<proteinExistence type="predicted"/>
<protein>
    <submittedName>
        <fullName evidence="1">Uncharacterized protein</fullName>
    </submittedName>
</protein>
<dbReference type="HOGENOM" id="CLU_2527233_0_0_1"/>
<dbReference type="Proteomes" id="UP000019478">
    <property type="component" value="Unassembled WGS sequence"/>
</dbReference>
<evidence type="ECO:0000313" key="1">
    <source>
        <dbReference type="EMBL" id="EXJ82477.1"/>
    </source>
</evidence>
<reference evidence="1 2" key="1">
    <citation type="submission" date="2013-03" db="EMBL/GenBank/DDBJ databases">
        <title>The Genome Sequence of Capronia epimyces CBS 606.96.</title>
        <authorList>
            <consortium name="The Broad Institute Genomics Platform"/>
            <person name="Cuomo C."/>
            <person name="de Hoog S."/>
            <person name="Gorbushina A."/>
            <person name="Walker B."/>
            <person name="Young S.K."/>
            <person name="Zeng Q."/>
            <person name="Gargeya S."/>
            <person name="Fitzgerald M."/>
            <person name="Haas B."/>
            <person name="Abouelleil A."/>
            <person name="Allen A.W."/>
            <person name="Alvarado L."/>
            <person name="Arachchi H.M."/>
            <person name="Berlin A.M."/>
            <person name="Chapman S.B."/>
            <person name="Gainer-Dewar J."/>
            <person name="Goldberg J."/>
            <person name="Griggs A."/>
            <person name="Gujja S."/>
            <person name="Hansen M."/>
            <person name="Howarth C."/>
            <person name="Imamovic A."/>
            <person name="Ireland A."/>
            <person name="Larimer J."/>
            <person name="McCowan C."/>
            <person name="Murphy C."/>
            <person name="Pearson M."/>
            <person name="Poon T.W."/>
            <person name="Priest M."/>
            <person name="Roberts A."/>
            <person name="Saif S."/>
            <person name="Shea T."/>
            <person name="Sisk P."/>
            <person name="Sykes S."/>
            <person name="Wortman J."/>
            <person name="Nusbaum C."/>
            <person name="Birren B."/>
        </authorList>
    </citation>
    <scope>NUCLEOTIDE SEQUENCE [LARGE SCALE GENOMIC DNA]</scope>
    <source>
        <strain evidence="1 2">CBS 606.96</strain>
    </source>
</reference>
<dbReference type="RefSeq" id="XP_007734600.1">
    <property type="nucleotide sequence ID" value="XM_007736410.1"/>
</dbReference>